<feature type="region of interest" description="Disordered" evidence="3">
    <location>
        <begin position="1"/>
        <end position="21"/>
    </location>
</feature>
<evidence type="ECO:0000313" key="5">
    <source>
        <dbReference type="EMBL" id="RSL29082.1"/>
    </source>
</evidence>
<dbReference type="Gene3D" id="1.10.10.2830">
    <property type="match status" value="1"/>
</dbReference>
<dbReference type="GO" id="GO:0003677">
    <property type="term" value="F:DNA binding"/>
    <property type="evidence" value="ECO:0007669"/>
    <property type="project" value="UniProtKB-KW"/>
</dbReference>
<dbReference type="PANTHER" id="PTHR33375">
    <property type="entry name" value="CHROMOSOME-PARTITIONING PROTEIN PARB-RELATED"/>
    <property type="match status" value="1"/>
</dbReference>
<dbReference type="InterPro" id="IPR003115">
    <property type="entry name" value="ParB_N"/>
</dbReference>
<dbReference type="Proteomes" id="UP000275076">
    <property type="component" value="Unassembled WGS sequence"/>
</dbReference>
<keyword evidence="2" id="KW-0175">Coiled coil</keyword>
<evidence type="ECO:0000256" key="1">
    <source>
        <dbReference type="ARBA" id="ARBA00023125"/>
    </source>
</evidence>
<protein>
    <recommendedName>
        <fullName evidence="4">ParB-like N-terminal domain-containing protein</fullName>
    </recommendedName>
</protein>
<evidence type="ECO:0000256" key="2">
    <source>
        <dbReference type="SAM" id="Coils"/>
    </source>
</evidence>
<name>A0A3R9QF79_9BACI</name>
<dbReference type="SUPFAM" id="SSF109709">
    <property type="entry name" value="KorB DNA-binding domain-like"/>
    <property type="match status" value="1"/>
</dbReference>
<evidence type="ECO:0000313" key="6">
    <source>
        <dbReference type="Proteomes" id="UP000275076"/>
    </source>
</evidence>
<dbReference type="AlphaFoldDB" id="A0A3R9QF79"/>
<dbReference type="OrthoDB" id="9800801at2"/>
<dbReference type="PANTHER" id="PTHR33375:SF1">
    <property type="entry name" value="CHROMOSOME-PARTITIONING PROTEIN PARB-RELATED"/>
    <property type="match status" value="1"/>
</dbReference>
<dbReference type="SMART" id="SM00470">
    <property type="entry name" value="ParB"/>
    <property type="match status" value="1"/>
</dbReference>
<gene>
    <name evidence="5" type="ORF">D7Z54_33165</name>
</gene>
<sequence>MRRRYCRNHSGDAGQPSGGEGYFAERKRRWRRVSGKIAIKKLNPHPKNTHYFTDVDGEKYEEMKRSIETHGIRDALKVTTAYTVVSGHQRLRIAKEIGLEAIPVEILDVDEWEAEYLLIAENVERRGQAETDSMKKSRIAKFLQEYWGVQHGGERASGQNGHLKTTADIAESIGESEKSTRRILKLNDLIPEIQTLVSDKKIGTTAAEQLAYLTQDEQRALLDAKGDISGTSVQDAKGYRSQAKEAEESGEDFAEKIRELEQKITDAEKRADKAETERDEIAQKEPEVQVERVEVMPKKKAEELQSIQQERDELEASLSRTYSRLQDLEKAKRSQSQVDQSPLFDILRTTSVLNGYLKSIAENPRYADDLAGYANDETLSKSIAELSNLESLARQTSSLLKREETVILEN</sequence>
<dbReference type="EMBL" id="RBVX01000097">
    <property type="protein sequence ID" value="RSL29082.1"/>
    <property type="molecule type" value="Genomic_DNA"/>
</dbReference>
<proteinExistence type="predicted"/>
<comment type="caution">
    <text evidence="5">The sequence shown here is derived from an EMBL/GenBank/DDBJ whole genome shotgun (WGS) entry which is preliminary data.</text>
</comment>
<dbReference type="Pfam" id="PF02195">
    <property type="entry name" value="ParB_N"/>
    <property type="match status" value="1"/>
</dbReference>
<evidence type="ECO:0000256" key="3">
    <source>
        <dbReference type="SAM" id="MobiDB-lite"/>
    </source>
</evidence>
<evidence type="ECO:0000259" key="4">
    <source>
        <dbReference type="SMART" id="SM00470"/>
    </source>
</evidence>
<dbReference type="InterPro" id="IPR036086">
    <property type="entry name" value="ParB/Sulfiredoxin_sf"/>
</dbReference>
<accession>A0A3R9QF79</accession>
<organism evidence="5 6">
    <name type="scientific">Salibacterium salarium</name>
    <dbReference type="NCBI Taxonomy" id="284579"/>
    <lineage>
        <taxon>Bacteria</taxon>
        <taxon>Bacillati</taxon>
        <taxon>Bacillota</taxon>
        <taxon>Bacilli</taxon>
        <taxon>Bacillales</taxon>
        <taxon>Bacillaceae</taxon>
    </lineage>
</organism>
<reference evidence="5 6" key="1">
    <citation type="submission" date="2018-10" db="EMBL/GenBank/DDBJ databases">
        <title>Draft genome sequence of Bacillus salarius IM0101, isolated from a hypersaline soil in Inner Mongolia, China.</title>
        <authorList>
            <person name="Yamprayoonswat W."/>
            <person name="Boonvisut S."/>
            <person name="Jumpathong W."/>
            <person name="Sittihan S."/>
            <person name="Ruangsuj P."/>
            <person name="Wanthongcharoen S."/>
            <person name="Thongpramul N."/>
            <person name="Pimmason S."/>
            <person name="Yu B."/>
            <person name="Yasawong M."/>
        </authorList>
    </citation>
    <scope>NUCLEOTIDE SEQUENCE [LARGE SCALE GENOMIC DNA]</scope>
    <source>
        <strain evidence="5 6">IM0101</strain>
    </source>
</reference>
<keyword evidence="1" id="KW-0238">DNA-binding</keyword>
<dbReference type="Gene3D" id="3.90.1530.30">
    <property type="match status" value="1"/>
</dbReference>
<feature type="coiled-coil region" evidence="2">
    <location>
        <begin position="243"/>
        <end position="331"/>
    </location>
</feature>
<dbReference type="GO" id="GO:0007059">
    <property type="term" value="P:chromosome segregation"/>
    <property type="evidence" value="ECO:0007669"/>
    <property type="project" value="TreeGrafter"/>
</dbReference>
<keyword evidence="6" id="KW-1185">Reference proteome</keyword>
<feature type="domain" description="ParB-like N-terminal" evidence="4">
    <location>
        <begin position="35"/>
        <end position="123"/>
    </location>
</feature>
<dbReference type="InterPro" id="IPR050336">
    <property type="entry name" value="Chromosome_partition/occlusion"/>
</dbReference>
<dbReference type="SUPFAM" id="SSF110849">
    <property type="entry name" value="ParB/Sulfiredoxin"/>
    <property type="match status" value="1"/>
</dbReference>
<dbReference type="GO" id="GO:0005694">
    <property type="term" value="C:chromosome"/>
    <property type="evidence" value="ECO:0007669"/>
    <property type="project" value="TreeGrafter"/>
</dbReference>